<dbReference type="PRINTS" id="PR01179">
    <property type="entry name" value="ODADCRBXLASE"/>
</dbReference>
<evidence type="ECO:0000256" key="4">
    <source>
        <dbReference type="ARBA" id="ARBA00012426"/>
    </source>
</evidence>
<keyword evidence="8" id="KW-0745">Spermidine biosynthesis</keyword>
<dbReference type="SUPFAM" id="SSF51419">
    <property type="entry name" value="PLP-binding barrel"/>
    <property type="match status" value="1"/>
</dbReference>
<gene>
    <name evidence="12" type="ORF">ENM60_01350</name>
</gene>
<dbReference type="EC" id="4.1.1.19" evidence="4"/>
<dbReference type="InterPro" id="IPR022644">
    <property type="entry name" value="De-COase2_N"/>
</dbReference>
<evidence type="ECO:0000256" key="7">
    <source>
        <dbReference type="ARBA" id="ARBA00022898"/>
    </source>
</evidence>
<dbReference type="InterPro" id="IPR029066">
    <property type="entry name" value="PLP-binding_barrel"/>
</dbReference>
<evidence type="ECO:0000256" key="6">
    <source>
        <dbReference type="ARBA" id="ARBA00022842"/>
    </source>
</evidence>
<comment type="similarity">
    <text evidence="3">Belongs to the Orn/Lys/Arg decarboxylase class-II family. SpeA subfamily.</text>
</comment>
<evidence type="ECO:0000256" key="5">
    <source>
        <dbReference type="ARBA" id="ARBA00022793"/>
    </source>
</evidence>
<dbReference type="GO" id="GO:0008295">
    <property type="term" value="P:spermidine biosynthetic process"/>
    <property type="evidence" value="ECO:0007669"/>
    <property type="project" value="UniProtKB-KW"/>
</dbReference>
<evidence type="ECO:0000256" key="2">
    <source>
        <dbReference type="ARBA" id="ARBA00001946"/>
    </source>
</evidence>
<dbReference type="PANTHER" id="PTHR43295:SF9">
    <property type="entry name" value="BIOSYNTHETIC ARGININE DECARBOXYLASE"/>
    <property type="match status" value="1"/>
</dbReference>
<dbReference type="Pfam" id="PF02784">
    <property type="entry name" value="Orn_Arg_deC_N"/>
    <property type="match status" value="1"/>
</dbReference>
<accession>A0A7J3XXX6</accession>
<organism evidence="12">
    <name type="scientific">Thermogladius calderae</name>
    <dbReference type="NCBI Taxonomy" id="1200300"/>
    <lineage>
        <taxon>Archaea</taxon>
        <taxon>Thermoproteota</taxon>
        <taxon>Thermoprotei</taxon>
        <taxon>Desulfurococcales</taxon>
        <taxon>Desulfurococcaceae</taxon>
        <taxon>Thermogladius</taxon>
    </lineage>
</organism>
<sequence length="587" mass="66962">MSDSEWGIGLSRELYGLNNYMRQEFIDVDDEGFLVVKVNGSSIRVVDLMKKYGLSNAYVRVLPAIRWAMDQVVKSYHEACERNNYNGRLIPVYPLKVDANPVVVETVWRYGRKYNWGFEVGTPQELKSIERYLAEGSGVVVLDGFKTVEELETLKKYAERSWRIIVTIESDREAELVGKYAGLLEVGVRIKPMSRTGSKWSLSLGFSSKFGMTLSHFLKMIKDFPHLKEKLTTIHIHGGSQITDIKAVGKIAEESLRIFQDLRDAGFENLSVIDMGGGLAYPYLDLRDASYESPNYTIRDYFNTILSIFKNDGKHPDLVFENGRIITSAHRIVVAKVLETREYGPEELEESLDIDFVRKARSMQELERKLIEFKEVLGKMEFKSDWGVKAKLIIESTRAKMVSAVAMKVMKLVDEKPEDLTSILKYPTLFKIATSPSRRFMVSYSIFADIPDKVIVNQYFQVVPASRLNEKPNVLASLSDLTCDSMGEFREFYSYVRSITDWRQAFTSIDNRLMAVPGIKIKLGGIPLHLPSSGEYYYVVFLDTGAYQDMLAMKHNLIGEPPEIVIDEEYNGVRIECIKCENNGYTD</sequence>
<proteinExistence type="inferred from homology"/>
<feature type="modified residue" description="N6-(pyridoxal phosphate)lysine" evidence="10">
    <location>
        <position position="96"/>
    </location>
</feature>
<dbReference type="EMBL" id="DRYK01000025">
    <property type="protein sequence ID" value="HHP67433.1"/>
    <property type="molecule type" value="Genomic_DNA"/>
</dbReference>
<protein>
    <recommendedName>
        <fullName evidence="4">arginine decarboxylase</fullName>
        <ecNumber evidence="4">4.1.1.19</ecNumber>
    </recommendedName>
</protein>
<keyword evidence="7 10" id="KW-0663">Pyridoxal phosphate</keyword>
<keyword evidence="6" id="KW-0460">Magnesium</keyword>
<evidence type="ECO:0000256" key="3">
    <source>
        <dbReference type="ARBA" id="ARBA00008357"/>
    </source>
</evidence>
<keyword evidence="9" id="KW-0456">Lyase</keyword>
<dbReference type="InterPro" id="IPR000183">
    <property type="entry name" value="Orn/DAP/Arg_de-COase"/>
</dbReference>
<evidence type="ECO:0000259" key="11">
    <source>
        <dbReference type="Pfam" id="PF02784"/>
    </source>
</evidence>
<comment type="cofactor">
    <cofactor evidence="2">
        <name>Mg(2+)</name>
        <dbReference type="ChEBI" id="CHEBI:18420"/>
    </cofactor>
</comment>
<dbReference type="Gene3D" id="2.40.37.10">
    <property type="entry name" value="Lyase, Ornithine Decarboxylase, Chain A, domain 1"/>
    <property type="match status" value="1"/>
</dbReference>
<dbReference type="GO" id="GO:0033388">
    <property type="term" value="P:putrescine biosynthetic process from arginine"/>
    <property type="evidence" value="ECO:0007669"/>
    <property type="project" value="TreeGrafter"/>
</dbReference>
<feature type="domain" description="Orn/DAP/Arg decarboxylase 2 N-terminal" evidence="11">
    <location>
        <begin position="84"/>
        <end position="327"/>
    </location>
</feature>
<dbReference type="InterPro" id="IPR002985">
    <property type="entry name" value="Arg_decrbxlase"/>
</dbReference>
<reference evidence="12" key="1">
    <citation type="journal article" date="2020" name="mSystems">
        <title>Genome- and Community-Level Interaction Insights into Carbon Utilization and Element Cycling Functions of Hydrothermarchaeota in Hydrothermal Sediment.</title>
        <authorList>
            <person name="Zhou Z."/>
            <person name="Liu Y."/>
            <person name="Xu W."/>
            <person name="Pan J."/>
            <person name="Luo Z.H."/>
            <person name="Li M."/>
        </authorList>
    </citation>
    <scope>NUCLEOTIDE SEQUENCE [LARGE SCALE GENOMIC DNA]</scope>
    <source>
        <strain evidence="12">SpSt-110</strain>
    </source>
</reference>
<evidence type="ECO:0000256" key="8">
    <source>
        <dbReference type="ARBA" id="ARBA00023066"/>
    </source>
</evidence>
<evidence type="ECO:0000256" key="9">
    <source>
        <dbReference type="ARBA" id="ARBA00023239"/>
    </source>
</evidence>
<dbReference type="AlphaFoldDB" id="A0A7J3XXX6"/>
<keyword evidence="5" id="KW-0210">Decarboxylase</keyword>
<dbReference type="PANTHER" id="PTHR43295">
    <property type="entry name" value="ARGININE DECARBOXYLASE"/>
    <property type="match status" value="1"/>
</dbReference>
<dbReference type="PRINTS" id="PR01180">
    <property type="entry name" value="ARGDCRBXLASE"/>
</dbReference>
<dbReference type="Gene3D" id="3.20.20.10">
    <property type="entry name" value="Alanine racemase"/>
    <property type="match status" value="1"/>
</dbReference>
<comment type="cofactor">
    <cofactor evidence="1 10">
        <name>pyridoxal 5'-phosphate</name>
        <dbReference type="ChEBI" id="CHEBI:597326"/>
    </cofactor>
</comment>
<comment type="caution">
    <text evidence="12">The sequence shown here is derived from an EMBL/GenBank/DDBJ whole genome shotgun (WGS) entry which is preliminary data.</text>
</comment>
<name>A0A7J3XXX6_9CREN</name>
<evidence type="ECO:0000256" key="10">
    <source>
        <dbReference type="PIRSR" id="PIRSR600183-50"/>
    </source>
</evidence>
<dbReference type="GO" id="GO:0008792">
    <property type="term" value="F:arginine decarboxylase activity"/>
    <property type="evidence" value="ECO:0007669"/>
    <property type="project" value="UniProtKB-EC"/>
</dbReference>
<evidence type="ECO:0000256" key="1">
    <source>
        <dbReference type="ARBA" id="ARBA00001933"/>
    </source>
</evidence>
<feature type="active site" description="Proton donor" evidence="10">
    <location>
        <position position="483"/>
    </location>
</feature>
<dbReference type="GO" id="GO:0006527">
    <property type="term" value="P:L-arginine catabolic process"/>
    <property type="evidence" value="ECO:0007669"/>
    <property type="project" value="InterPro"/>
</dbReference>
<dbReference type="InterPro" id="IPR009006">
    <property type="entry name" value="Ala_racemase/Decarboxylase_C"/>
</dbReference>
<evidence type="ECO:0000313" key="12">
    <source>
        <dbReference type="EMBL" id="HHP67433.1"/>
    </source>
</evidence>